<evidence type="ECO:0008006" key="8">
    <source>
        <dbReference type="Google" id="ProtNLM"/>
    </source>
</evidence>
<dbReference type="InterPro" id="IPR016024">
    <property type="entry name" value="ARM-type_fold"/>
</dbReference>
<dbReference type="InterPro" id="IPR011989">
    <property type="entry name" value="ARM-like"/>
</dbReference>
<dbReference type="STRING" id="1507870.A0A1V8SWC4"/>
<proteinExistence type="inferred from homology"/>
<name>A0A1V8SWC4_9PEZI</name>
<dbReference type="PANTHER" id="PTHR12363">
    <property type="entry name" value="TRANSPORTIN 3 AND IMPORTIN 13"/>
    <property type="match status" value="1"/>
</dbReference>
<evidence type="ECO:0000256" key="4">
    <source>
        <dbReference type="ARBA" id="ARBA00022927"/>
    </source>
</evidence>
<organism evidence="6 7">
    <name type="scientific">Cryoendolithus antarcticus</name>
    <dbReference type="NCBI Taxonomy" id="1507870"/>
    <lineage>
        <taxon>Eukaryota</taxon>
        <taxon>Fungi</taxon>
        <taxon>Dikarya</taxon>
        <taxon>Ascomycota</taxon>
        <taxon>Pezizomycotina</taxon>
        <taxon>Dothideomycetes</taxon>
        <taxon>Dothideomycetidae</taxon>
        <taxon>Cladosporiales</taxon>
        <taxon>Cladosporiaceae</taxon>
        <taxon>Cryoendolithus</taxon>
    </lineage>
</organism>
<evidence type="ECO:0000256" key="1">
    <source>
        <dbReference type="ARBA" id="ARBA00004123"/>
    </source>
</evidence>
<comment type="similarity">
    <text evidence="2">Belongs to the importin beta family.</text>
</comment>
<dbReference type="InterPro" id="IPR051345">
    <property type="entry name" value="Importin_beta-like_NTR"/>
</dbReference>
<dbReference type="Proteomes" id="UP000192596">
    <property type="component" value="Unassembled WGS sequence"/>
</dbReference>
<keyword evidence="3" id="KW-0813">Transport</keyword>
<keyword evidence="5" id="KW-0539">Nucleus</keyword>
<gene>
    <name evidence="6" type="ORF">B0A48_10139</name>
</gene>
<dbReference type="Gene3D" id="1.25.10.10">
    <property type="entry name" value="Leucine-rich Repeat Variant"/>
    <property type="match status" value="1"/>
</dbReference>
<evidence type="ECO:0000256" key="5">
    <source>
        <dbReference type="ARBA" id="ARBA00023242"/>
    </source>
</evidence>
<accession>A0A1V8SWC4</accession>
<evidence type="ECO:0000313" key="7">
    <source>
        <dbReference type="Proteomes" id="UP000192596"/>
    </source>
</evidence>
<evidence type="ECO:0000256" key="3">
    <source>
        <dbReference type="ARBA" id="ARBA00022448"/>
    </source>
</evidence>
<dbReference type="InParanoid" id="A0A1V8SWC4"/>
<dbReference type="FunCoup" id="A0A1V8SWC4">
    <property type="interactions" value="394"/>
</dbReference>
<dbReference type="InterPro" id="IPR057942">
    <property type="entry name" value="TPR_TNPO3_IPO13_3rd"/>
</dbReference>
<dbReference type="SUPFAM" id="SSF48371">
    <property type="entry name" value="ARM repeat"/>
    <property type="match status" value="1"/>
</dbReference>
<sequence>MAVAPPQSVAEVATLVKRLYQPGNATIIVQIQDQLQLLQRSGEGWQLADALLGNNDINVRFFGALTFTVKLNNDGQSLDEATSQHILQRLVFWFVSLVNATDKPLVIRKLCSTLVTFFTRVTFPWGRPLLHLICAFRLGPETPVDVEAIIRPTEELLQGLNTQQHVALLWFTASLADEMAKMEYSGPKYARLHAQMEGEIGDAVALMRCAMLGQANGSREALHCFSTWATYAQPMWPGKPDALACLQGLLPDAMNLLMSETCEGDALTVFIDLLESYTSFFDSQNLDHLAQFLSEVEGPRLQTHLAEEGASHHGAGPFVIAYGIAVVQDIIERPDHPRSQVTMPLLLSMLRGSGYPGDDDELSGLTIEFWNTYTETVTDLCFSDEDPGGVNTSWVIHARQVSHEVVESLWKKLHTPPGSITRDWGDSEKEGFATFRADATDLFSSMYVFLREDMLTRLVNLAVDALREKSWRALEASVFSLNAIADNVLEDQSSDRHLMSLFQSGGLYHEMSDFTQKIPVQVRKTAIDMIANYGAYMERHAEALPDALRFLFASLATPSFTTASAKSIASLCSTCRHSLTGELDGFLGQYQNYLGSPTCEPYGKEKVIGAIAAIAQALAPESAKVKPLATMLDYIEKDVAFAKEHMAAGDAEMGQITGVAALQCLASIGRALQVPDDVPIDLYDDDKSPEGQQNFWQTTEEGRSIQQRVIGCFSILEVLGNDGEVVDAACEVIRTGFTETVPGPFVLPPSVTVSFLQQCTISTPQVEAVLHTADLLIVQHSRSDSIRIPSEVTAVFNHTVGLLLSLGQPSTDPGVTQSGIDILVRLFPTYITVLLSASEETLTHILNFTLLAIEAAEPLPKRSALEFWSRLLRAANPTNASDEAAMCSRIVDAFGQSFAASLIRQVSGLANRSELDYVSAPLRVLVTLPRSKQWLEAALWTVSQPDEVKSRFLLQVVGLRGGVKTRDVVREFWVGCRGL</sequence>
<dbReference type="GO" id="GO:0005634">
    <property type="term" value="C:nucleus"/>
    <property type="evidence" value="ECO:0007669"/>
    <property type="project" value="UniProtKB-SubCell"/>
</dbReference>
<dbReference type="EMBL" id="NAJO01000024">
    <property type="protein sequence ID" value="OQO03475.1"/>
    <property type="molecule type" value="Genomic_DNA"/>
</dbReference>
<comment type="caution">
    <text evidence="6">The sequence shown here is derived from an EMBL/GenBank/DDBJ whole genome shotgun (WGS) entry which is preliminary data.</text>
</comment>
<protein>
    <recommendedName>
        <fullName evidence="8">Importin N-terminal domain-containing protein</fullName>
    </recommendedName>
</protein>
<reference evidence="7" key="1">
    <citation type="submission" date="2017-03" db="EMBL/GenBank/DDBJ databases">
        <title>Genomes of endolithic fungi from Antarctica.</title>
        <authorList>
            <person name="Coleine C."/>
            <person name="Masonjones S."/>
            <person name="Stajich J.E."/>
        </authorList>
    </citation>
    <scope>NUCLEOTIDE SEQUENCE [LARGE SCALE GENOMIC DNA]</scope>
    <source>
        <strain evidence="7">CCFEE 5527</strain>
    </source>
</reference>
<dbReference type="GO" id="GO:0006606">
    <property type="term" value="P:protein import into nucleus"/>
    <property type="evidence" value="ECO:0007669"/>
    <property type="project" value="TreeGrafter"/>
</dbReference>
<keyword evidence="7" id="KW-1185">Reference proteome</keyword>
<dbReference type="AlphaFoldDB" id="A0A1V8SWC4"/>
<evidence type="ECO:0000313" key="6">
    <source>
        <dbReference type="EMBL" id="OQO03475.1"/>
    </source>
</evidence>
<keyword evidence="4" id="KW-0653">Protein transport</keyword>
<dbReference type="PANTHER" id="PTHR12363:SF33">
    <property type="entry name" value="IMPORTIN-13"/>
    <property type="match status" value="1"/>
</dbReference>
<dbReference type="OrthoDB" id="2016913at2759"/>
<dbReference type="GO" id="GO:0005737">
    <property type="term" value="C:cytoplasm"/>
    <property type="evidence" value="ECO:0007669"/>
    <property type="project" value="TreeGrafter"/>
</dbReference>
<dbReference type="Pfam" id="PF24140">
    <property type="entry name" value="TPR_TNPO3_IPO13_3rd"/>
    <property type="match status" value="1"/>
</dbReference>
<evidence type="ECO:0000256" key="2">
    <source>
        <dbReference type="ARBA" id="ARBA00007991"/>
    </source>
</evidence>
<comment type="subcellular location">
    <subcellularLocation>
        <location evidence="1">Nucleus</location>
    </subcellularLocation>
</comment>